<dbReference type="Proteomes" id="UP000077755">
    <property type="component" value="Chromosome 8"/>
</dbReference>
<dbReference type="InterPro" id="IPR005630">
    <property type="entry name" value="Terpene_synthase_metal-bd"/>
</dbReference>
<dbReference type="AlphaFoldDB" id="A0AAF0XPV7"/>
<dbReference type="SUPFAM" id="SSF48239">
    <property type="entry name" value="Terpenoid cyclases/Protein prenyltransferases"/>
    <property type="match status" value="1"/>
</dbReference>
<reference evidence="9" key="2">
    <citation type="submission" date="2022-03" db="EMBL/GenBank/DDBJ databases">
        <title>Draft title - Genomic analysis of global carrot germplasm unveils the trajectory of domestication and the origin of high carotenoid orange carrot.</title>
        <authorList>
            <person name="Iorizzo M."/>
            <person name="Ellison S."/>
            <person name="Senalik D."/>
            <person name="Macko-Podgorni A."/>
            <person name="Grzebelus D."/>
            <person name="Bostan H."/>
            <person name="Rolling W."/>
            <person name="Curaba J."/>
            <person name="Simon P."/>
        </authorList>
    </citation>
    <scope>NUCLEOTIDE SEQUENCE</scope>
    <source>
        <tissue evidence="9">Leaf</tissue>
    </source>
</reference>
<accession>A0AAF0XPV7</accession>
<evidence type="ECO:0000256" key="5">
    <source>
        <dbReference type="ARBA" id="ARBA00023211"/>
    </source>
</evidence>
<dbReference type="InterPro" id="IPR034741">
    <property type="entry name" value="Terpene_cyclase-like_1_C"/>
</dbReference>
<feature type="domain" description="Terpene synthase N-terminal" evidence="7">
    <location>
        <begin position="8"/>
        <end position="142"/>
    </location>
</feature>
<feature type="domain" description="Terpene synthase metal-binding" evidence="8">
    <location>
        <begin position="199"/>
        <end position="437"/>
    </location>
</feature>
<dbReference type="SUPFAM" id="SSF48576">
    <property type="entry name" value="Terpenoid synthases"/>
    <property type="match status" value="1"/>
</dbReference>
<keyword evidence="10" id="KW-1185">Reference proteome</keyword>
<evidence type="ECO:0000256" key="3">
    <source>
        <dbReference type="ARBA" id="ARBA00022723"/>
    </source>
</evidence>
<dbReference type="SFLD" id="SFLDS00005">
    <property type="entry name" value="Isoprenoid_Synthase_Type_I"/>
    <property type="match status" value="1"/>
</dbReference>
<dbReference type="GO" id="GO:0000287">
    <property type="term" value="F:magnesium ion binding"/>
    <property type="evidence" value="ECO:0007669"/>
    <property type="project" value="InterPro"/>
</dbReference>
<evidence type="ECO:0000259" key="7">
    <source>
        <dbReference type="Pfam" id="PF01397"/>
    </source>
</evidence>
<keyword evidence="4" id="KW-0460">Magnesium</keyword>
<keyword evidence="6" id="KW-0456">Lyase</keyword>
<dbReference type="FunFam" id="1.10.600.10:FF:000007">
    <property type="entry name" value="Isoprene synthase, chloroplastic"/>
    <property type="match status" value="1"/>
</dbReference>
<dbReference type="Pfam" id="PF03936">
    <property type="entry name" value="Terpene_synth_C"/>
    <property type="match status" value="1"/>
</dbReference>
<dbReference type="InterPro" id="IPR008949">
    <property type="entry name" value="Isoprenoid_synthase_dom_sf"/>
</dbReference>
<evidence type="ECO:0000259" key="8">
    <source>
        <dbReference type="Pfam" id="PF03936"/>
    </source>
</evidence>
<dbReference type="PANTHER" id="PTHR31225:SF245">
    <property type="entry name" value="(-)-ALPHA-TERPINEOL SYNTHASE-LIKE"/>
    <property type="match status" value="1"/>
</dbReference>
<dbReference type="SFLD" id="SFLDG01019">
    <property type="entry name" value="Terpene_Cyclase_Like_1_C_Termi"/>
    <property type="match status" value="1"/>
</dbReference>
<evidence type="ECO:0000256" key="6">
    <source>
        <dbReference type="ARBA" id="ARBA00023239"/>
    </source>
</evidence>
<dbReference type="GO" id="GO:0016102">
    <property type="term" value="P:diterpenoid biosynthetic process"/>
    <property type="evidence" value="ECO:0007669"/>
    <property type="project" value="InterPro"/>
</dbReference>
<dbReference type="Pfam" id="PF01397">
    <property type="entry name" value="Terpene_synth"/>
    <property type="match status" value="1"/>
</dbReference>
<organism evidence="9 10">
    <name type="scientific">Daucus carota subsp. sativus</name>
    <name type="common">Carrot</name>
    <dbReference type="NCBI Taxonomy" id="79200"/>
    <lineage>
        <taxon>Eukaryota</taxon>
        <taxon>Viridiplantae</taxon>
        <taxon>Streptophyta</taxon>
        <taxon>Embryophyta</taxon>
        <taxon>Tracheophyta</taxon>
        <taxon>Spermatophyta</taxon>
        <taxon>Magnoliopsida</taxon>
        <taxon>eudicotyledons</taxon>
        <taxon>Gunneridae</taxon>
        <taxon>Pentapetalae</taxon>
        <taxon>asterids</taxon>
        <taxon>campanulids</taxon>
        <taxon>Apiales</taxon>
        <taxon>Apiaceae</taxon>
        <taxon>Apioideae</taxon>
        <taxon>Scandiceae</taxon>
        <taxon>Daucinae</taxon>
        <taxon>Daucus</taxon>
        <taxon>Daucus sect. Daucus</taxon>
    </lineage>
</organism>
<reference evidence="9" key="1">
    <citation type="journal article" date="2016" name="Nat. Genet.">
        <title>A high-quality carrot genome assembly provides new insights into carotenoid accumulation and asterid genome evolution.</title>
        <authorList>
            <person name="Iorizzo M."/>
            <person name="Ellison S."/>
            <person name="Senalik D."/>
            <person name="Zeng P."/>
            <person name="Satapoomin P."/>
            <person name="Huang J."/>
            <person name="Bowman M."/>
            <person name="Iovene M."/>
            <person name="Sanseverino W."/>
            <person name="Cavagnaro P."/>
            <person name="Yildiz M."/>
            <person name="Macko-Podgorni A."/>
            <person name="Moranska E."/>
            <person name="Grzebelus E."/>
            <person name="Grzebelus D."/>
            <person name="Ashrafi H."/>
            <person name="Zheng Z."/>
            <person name="Cheng S."/>
            <person name="Spooner D."/>
            <person name="Van Deynze A."/>
            <person name="Simon P."/>
        </authorList>
    </citation>
    <scope>NUCLEOTIDE SEQUENCE</scope>
    <source>
        <tissue evidence="9">Leaf</tissue>
    </source>
</reference>
<dbReference type="CDD" id="cd00684">
    <property type="entry name" value="Terpene_cyclase_plant_C1"/>
    <property type="match status" value="1"/>
</dbReference>
<dbReference type="PANTHER" id="PTHR31225">
    <property type="entry name" value="OS04G0344100 PROTEIN-RELATED"/>
    <property type="match status" value="1"/>
</dbReference>
<evidence type="ECO:0000256" key="4">
    <source>
        <dbReference type="ARBA" id="ARBA00022842"/>
    </source>
</evidence>
<dbReference type="InterPro" id="IPR044814">
    <property type="entry name" value="Terpene_cyclase_plant_C1"/>
</dbReference>
<dbReference type="GO" id="GO:0010333">
    <property type="term" value="F:terpene synthase activity"/>
    <property type="evidence" value="ECO:0007669"/>
    <property type="project" value="InterPro"/>
</dbReference>
<sequence length="496" mass="58011">MFADIIKSLDQLELIADLQRLGLANHFDEEIKRTLKKIYENRTSDLWEIKDLHATALMFRLLRQHRFDISEDIFESFMVNGSFKEGLGDDVKGTLSLYEAYYFSSEGDSRMEAAWRFASKTLRERSDDIVDPNLGIKVRHALKSPLDWRMPKLEARWYIDVYGKSSDMNPAILELAKLDFNIVQGVYQEDLKTFSRFWNELGLASRLHFARDRLVESFIWALGMNVNPELRYSRLQLAKQVQMITYIDDIYDVYGTLDEVELFTEAIERWDINSIEELPNYMKVCFLALYNYVNEMVYKIFREQNIDVLPYLKRTWIDLSKAYCEEARWFHNGYKPTLEEYLRNGVKSIAIQICIVQNYVCSMNPVDREALEFLMNMPEVLSSACLLGRIVDDNGTSSHELARGDVPKAVQCYMSDTGCTEEEAHAHMKDLMRNYWRQMNKCRLQDTPVPLQAVDYIFDLLRATHYTYRDGDGYSVQHEGKSKLLLNALIVEPIPM</sequence>
<keyword evidence="5" id="KW-0464">Manganese</keyword>
<proteinExistence type="predicted"/>
<evidence type="ECO:0000256" key="1">
    <source>
        <dbReference type="ARBA" id="ARBA00001936"/>
    </source>
</evidence>
<evidence type="ECO:0000313" key="9">
    <source>
        <dbReference type="EMBL" id="WOH11785.1"/>
    </source>
</evidence>
<evidence type="ECO:0000313" key="10">
    <source>
        <dbReference type="Proteomes" id="UP000077755"/>
    </source>
</evidence>
<dbReference type="InterPro" id="IPR050148">
    <property type="entry name" value="Terpene_synthase-like"/>
</dbReference>
<gene>
    <name evidence="9" type="ORF">DCAR_0831277</name>
</gene>
<dbReference type="Gene3D" id="1.50.10.130">
    <property type="entry name" value="Terpene synthase, N-terminal domain"/>
    <property type="match status" value="1"/>
</dbReference>
<dbReference type="FunFam" id="1.50.10.130:FF:000001">
    <property type="entry name" value="Isoprene synthase, chloroplastic"/>
    <property type="match status" value="1"/>
</dbReference>
<dbReference type="InterPro" id="IPR001906">
    <property type="entry name" value="Terpene_synth_N"/>
</dbReference>
<dbReference type="EMBL" id="CP093350">
    <property type="protein sequence ID" value="WOH11785.1"/>
    <property type="molecule type" value="Genomic_DNA"/>
</dbReference>
<keyword evidence="3" id="KW-0479">Metal-binding</keyword>
<dbReference type="InterPro" id="IPR008930">
    <property type="entry name" value="Terpenoid_cyclase/PrenylTrfase"/>
</dbReference>
<comment type="cofactor">
    <cofactor evidence="2">
        <name>Mg(2+)</name>
        <dbReference type="ChEBI" id="CHEBI:18420"/>
    </cofactor>
</comment>
<dbReference type="Gene3D" id="1.10.600.10">
    <property type="entry name" value="Farnesyl Diphosphate Synthase"/>
    <property type="match status" value="1"/>
</dbReference>
<dbReference type="InterPro" id="IPR036965">
    <property type="entry name" value="Terpene_synth_N_sf"/>
</dbReference>
<protein>
    <submittedName>
        <fullName evidence="9">Uncharacterized protein</fullName>
    </submittedName>
</protein>
<name>A0AAF0XPV7_DAUCS</name>
<evidence type="ECO:0000256" key="2">
    <source>
        <dbReference type="ARBA" id="ARBA00001946"/>
    </source>
</evidence>
<comment type="cofactor">
    <cofactor evidence="1">
        <name>Mn(2+)</name>
        <dbReference type="ChEBI" id="CHEBI:29035"/>
    </cofactor>
</comment>